<comment type="caution">
    <text evidence="5">The sequence shown here is derived from an EMBL/GenBank/DDBJ whole genome shotgun (WGS) entry which is preliminary data.</text>
</comment>
<keyword evidence="1" id="KW-0813">Transport</keyword>
<reference evidence="5" key="2">
    <citation type="submission" date="2021-09" db="EMBL/GenBank/DDBJ databases">
        <authorList>
            <person name="Gilroy R."/>
        </authorList>
    </citation>
    <scope>NUCLEOTIDE SEQUENCE</scope>
    <source>
        <strain evidence="5">CHK171-7178</strain>
    </source>
</reference>
<organism evidence="5 6">
    <name type="scientific">Sporosarcina psychrophila</name>
    <name type="common">Bacillus psychrophilus</name>
    <dbReference type="NCBI Taxonomy" id="1476"/>
    <lineage>
        <taxon>Bacteria</taxon>
        <taxon>Bacillati</taxon>
        <taxon>Bacillota</taxon>
        <taxon>Bacilli</taxon>
        <taxon>Bacillales</taxon>
        <taxon>Caryophanaceae</taxon>
        <taxon>Sporosarcina</taxon>
    </lineage>
</organism>
<evidence type="ECO:0000313" key="5">
    <source>
        <dbReference type="EMBL" id="HJF33987.1"/>
    </source>
</evidence>
<evidence type="ECO:0000313" key="6">
    <source>
        <dbReference type="Proteomes" id="UP000698173"/>
    </source>
</evidence>
<evidence type="ECO:0000256" key="1">
    <source>
        <dbReference type="ARBA" id="ARBA00022448"/>
    </source>
</evidence>
<accession>A0A921KF91</accession>
<dbReference type="InterPro" id="IPR003593">
    <property type="entry name" value="AAA+_ATPase"/>
</dbReference>
<dbReference type="InterPro" id="IPR051782">
    <property type="entry name" value="ABC_Transporter_VariousFunc"/>
</dbReference>
<dbReference type="PROSITE" id="PS50893">
    <property type="entry name" value="ABC_TRANSPORTER_2"/>
    <property type="match status" value="1"/>
</dbReference>
<gene>
    <name evidence="5" type="ORF">K8V56_19670</name>
</gene>
<dbReference type="Gene3D" id="3.40.50.300">
    <property type="entry name" value="P-loop containing nucleotide triphosphate hydrolases"/>
    <property type="match status" value="1"/>
</dbReference>
<dbReference type="SUPFAM" id="SSF52540">
    <property type="entry name" value="P-loop containing nucleoside triphosphate hydrolases"/>
    <property type="match status" value="1"/>
</dbReference>
<dbReference type="InterPro" id="IPR027417">
    <property type="entry name" value="P-loop_NTPase"/>
</dbReference>
<dbReference type="CDD" id="cd03230">
    <property type="entry name" value="ABC_DR_subfamily_A"/>
    <property type="match status" value="1"/>
</dbReference>
<dbReference type="EMBL" id="DYWT01000293">
    <property type="protein sequence ID" value="HJF33987.1"/>
    <property type="molecule type" value="Genomic_DNA"/>
</dbReference>
<sequence length="302" mass="33707">MTVIEFNDVTKTYGRRTVLDKMNFSIRQGVLTGIIGRNGVGKSTLMKIVAGHIQPSSGDVHVFSDNPFNSLKVSANSILVDDTMSFSDKLTLKDTLKEADRFYPNWDAPLAQRLFDYFSFHSNARHNDLSKGKKSTFNAIIGLASHCPLTIFDEPTTGMDTVVRKDFYRALLKDYIAHPRTILVSSHHLEEIEDLVEDILLIHNKNVLFHGSITELQEMFVSLIGKNDKMLVQVAERETFGSQMNGSFREILVKNTFTPDEIKRLNGEGIKITPVSANDAYVALTIGKKGGIDHVFNGTPAD</sequence>
<dbReference type="PANTHER" id="PTHR42939:SF1">
    <property type="entry name" value="ABC TRANSPORTER ATP-BINDING PROTEIN ALBC-RELATED"/>
    <property type="match status" value="1"/>
</dbReference>
<dbReference type="SMART" id="SM00382">
    <property type="entry name" value="AAA"/>
    <property type="match status" value="1"/>
</dbReference>
<feature type="domain" description="ABC transporter" evidence="4">
    <location>
        <begin position="4"/>
        <end position="229"/>
    </location>
</feature>
<dbReference type="PANTHER" id="PTHR42939">
    <property type="entry name" value="ABC TRANSPORTER ATP-BINDING PROTEIN ALBC-RELATED"/>
    <property type="match status" value="1"/>
</dbReference>
<evidence type="ECO:0000256" key="2">
    <source>
        <dbReference type="ARBA" id="ARBA00022741"/>
    </source>
</evidence>
<name>A0A921KF91_SPOPS</name>
<keyword evidence="3 5" id="KW-0067">ATP-binding</keyword>
<dbReference type="GO" id="GO:0005524">
    <property type="term" value="F:ATP binding"/>
    <property type="evidence" value="ECO:0007669"/>
    <property type="project" value="UniProtKB-KW"/>
</dbReference>
<evidence type="ECO:0000259" key="4">
    <source>
        <dbReference type="PROSITE" id="PS50893"/>
    </source>
</evidence>
<evidence type="ECO:0000256" key="3">
    <source>
        <dbReference type="ARBA" id="ARBA00022840"/>
    </source>
</evidence>
<dbReference type="InterPro" id="IPR003439">
    <property type="entry name" value="ABC_transporter-like_ATP-bd"/>
</dbReference>
<dbReference type="Proteomes" id="UP000698173">
    <property type="component" value="Unassembled WGS sequence"/>
</dbReference>
<proteinExistence type="predicted"/>
<dbReference type="AlphaFoldDB" id="A0A921KF91"/>
<dbReference type="GO" id="GO:0016887">
    <property type="term" value="F:ATP hydrolysis activity"/>
    <property type="evidence" value="ECO:0007669"/>
    <property type="project" value="InterPro"/>
</dbReference>
<reference evidence="5" key="1">
    <citation type="journal article" date="2021" name="PeerJ">
        <title>Extensive microbial diversity within the chicken gut microbiome revealed by metagenomics and culture.</title>
        <authorList>
            <person name="Gilroy R."/>
            <person name="Ravi A."/>
            <person name="Getino M."/>
            <person name="Pursley I."/>
            <person name="Horton D.L."/>
            <person name="Alikhan N.F."/>
            <person name="Baker D."/>
            <person name="Gharbi K."/>
            <person name="Hall N."/>
            <person name="Watson M."/>
            <person name="Adriaenssens E.M."/>
            <person name="Foster-Nyarko E."/>
            <person name="Jarju S."/>
            <person name="Secka A."/>
            <person name="Antonio M."/>
            <person name="Oren A."/>
            <person name="Chaudhuri R.R."/>
            <person name="La Ragione R."/>
            <person name="Hildebrand F."/>
            <person name="Pallen M.J."/>
        </authorList>
    </citation>
    <scope>NUCLEOTIDE SEQUENCE</scope>
    <source>
        <strain evidence="5">CHK171-7178</strain>
    </source>
</reference>
<keyword evidence="2" id="KW-0547">Nucleotide-binding</keyword>
<protein>
    <submittedName>
        <fullName evidence="5">ABC transporter ATP-binding protein</fullName>
    </submittedName>
</protein>
<dbReference type="Pfam" id="PF00005">
    <property type="entry name" value="ABC_tran"/>
    <property type="match status" value="1"/>
</dbReference>